<evidence type="ECO:0000313" key="7">
    <source>
        <dbReference type="Proteomes" id="UP000738349"/>
    </source>
</evidence>
<feature type="domain" description="Zn(2)-C6 fungal-type" evidence="5">
    <location>
        <begin position="37"/>
        <end position="66"/>
    </location>
</feature>
<dbReference type="PROSITE" id="PS00463">
    <property type="entry name" value="ZN2_CY6_FUNGAL_1"/>
    <property type="match status" value="1"/>
</dbReference>
<evidence type="ECO:0000259" key="5">
    <source>
        <dbReference type="PROSITE" id="PS50048"/>
    </source>
</evidence>
<feature type="compositionally biased region" description="Low complexity" evidence="4">
    <location>
        <begin position="131"/>
        <end position="142"/>
    </location>
</feature>
<comment type="subcellular location">
    <subcellularLocation>
        <location evidence="1">Nucleus</location>
    </subcellularLocation>
</comment>
<protein>
    <submittedName>
        <fullName evidence="6">Fungal-specific transcription factor domain-containing protein</fullName>
    </submittedName>
</protein>
<dbReference type="InterPro" id="IPR050613">
    <property type="entry name" value="Sec_Metabolite_Reg"/>
</dbReference>
<evidence type="ECO:0000256" key="4">
    <source>
        <dbReference type="SAM" id="MobiDB-lite"/>
    </source>
</evidence>
<evidence type="ECO:0000256" key="3">
    <source>
        <dbReference type="ARBA" id="ARBA00023242"/>
    </source>
</evidence>
<feature type="compositionally biased region" description="Low complexity" evidence="4">
    <location>
        <begin position="106"/>
        <end position="121"/>
    </location>
</feature>
<dbReference type="OrthoDB" id="435881at2759"/>
<organism evidence="6 7">
    <name type="scientific">Dactylonectria macrodidyma</name>
    <dbReference type="NCBI Taxonomy" id="307937"/>
    <lineage>
        <taxon>Eukaryota</taxon>
        <taxon>Fungi</taxon>
        <taxon>Dikarya</taxon>
        <taxon>Ascomycota</taxon>
        <taxon>Pezizomycotina</taxon>
        <taxon>Sordariomycetes</taxon>
        <taxon>Hypocreomycetidae</taxon>
        <taxon>Hypocreales</taxon>
        <taxon>Nectriaceae</taxon>
        <taxon>Dactylonectria</taxon>
    </lineage>
</organism>
<dbReference type="GO" id="GO:0000981">
    <property type="term" value="F:DNA-binding transcription factor activity, RNA polymerase II-specific"/>
    <property type="evidence" value="ECO:0007669"/>
    <property type="project" value="InterPro"/>
</dbReference>
<dbReference type="InterPro" id="IPR001138">
    <property type="entry name" value="Zn2Cys6_DnaBD"/>
</dbReference>
<feature type="compositionally biased region" description="Acidic residues" evidence="4">
    <location>
        <begin position="252"/>
        <end position="269"/>
    </location>
</feature>
<dbReference type="Proteomes" id="UP000738349">
    <property type="component" value="Unassembled WGS sequence"/>
</dbReference>
<dbReference type="InterPro" id="IPR007219">
    <property type="entry name" value="XnlR_reg_dom"/>
</dbReference>
<gene>
    <name evidence="6" type="ORF">EDB81DRAFT_797792</name>
</gene>
<dbReference type="CDD" id="cd12148">
    <property type="entry name" value="fungal_TF_MHR"/>
    <property type="match status" value="1"/>
</dbReference>
<name>A0A9P9ERQ6_9HYPO</name>
<dbReference type="Gene3D" id="4.10.240.10">
    <property type="entry name" value="Zn(2)-C6 fungal-type DNA-binding domain"/>
    <property type="match status" value="1"/>
</dbReference>
<dbReference type="GO" id="GO:0008270">
    <property type="term" value="F:zinc ion binding"/>
    <property type="evidence" value="ECO:0007669"/>
    <property type="project" value="InterPro"/>
</dbReference>
<keyword evidence="7" id="KW-1185">Reference proteome</keyword>
<dbReference type="PROSITE" id="PS50048">
    <property type="entry name" value="ZN2_CY6_FUNGAL_2"/>
    <property type="match status" value="1"/>
</dbReference>
<dbReference type="SMART" id="SM00906">
    <property type="entry name" value="Fungal_trans"/>
    <property type="match status" value="1"/>
</dbReference>
<dbReference type="GO" id="GO:0006351">
    <property type="term" value="P:DNA-templated transcription"/>
    <property type="evidence" value="ECO:0007669"/>
    <property type="project" value="InterPro"/>
</dbReference>
<feature type="compositionally biased region" description="Polar residues" evidence="4">
    <location>
        <begin position="183"/>
        <end position="199"/>
    </location>
</feature>
<comment type="caution">
    <text evidence="6">The sequence shown here is derived from an EMBL/GenBank/DDBJ whole genome shotgun (WGS) entry which is preliminary data.</text>
</comment>
<feature type="region of interest" description="Disordered" evidence="4">
    <location>
        <begin position="702"/>
        <end position="738"/>
    </location>
</feature>
<evidence type="ECO:0000256" key="1">
    <source>
        <dbReference type="ARBA" id="ARBA00004123"/>
    </source>
</evidence>
<accession>A0A9P9ERQ6</accession>
<dbReference type="CDD" id="cd00067">
    <property type="entry name" value="GAL4"/>
    <property type="match status" value="1"/>
</dbReference>
<dbReference type="InterPro" id="IPR036864">
    <property type="entry name" value="Zn2-C6_fun-type_DNA-bd_sf"/>
</dbReference>
<keyword evidence="2" id="KW-0479">Metal-binding</keyword>
<evidence type="ECO:0000313" key="6">
    <source>
        <dbReference type="EMBL" id="KAH7142023.1"/>
    </source>
</evidence>
<dbReference type="Pfam" id="PF00172">
    <property type="entry name" value="Zn_clus"/>
    <property type="match status" value="1"/>
</dbReference>
<feature type="compositionally biased region" description="Polar residues" evidence="4">
    <location>
        <begin position="144"/>
        <end position="176"/>
    </location>
</feature>
<feature type="region of interest" description="Disordered" evidence="4">
    <location>
        <begin position="106"/>
        <end position="205"/>
    </location>
</feature>
<dbReference type="SUPFAM" id="SSF57701">
    <property type="entry name" value="Zn2/Cys6 DNA-binding domain"/>
    <property type="match status" value="1"/>
</dbReference>
<evidence type="ECO:0000256" key="2">
    <source>
        <dbReference type="ARBA" id="ARBA00022723"/>
    </source>
</evidence>
<dbReference type="PANTHER" id="PTHR31001:SF50">
    <property type="entry name" value="ZN(II)2CYS6 TRANSCRIPTION FACTOR (EUROFUNG)"/>
    <property type="match status" value="1"/>
</dbReference>
<dbReference type="SMART" id="SM00066">
    <property type="entry name" value="GAL4"/>
    <property type="match status" value="1"/>
</dbReference>
<proteinExistence type="predicted"/>
<sequence length="805" mass="90493">MADTIISAWNTAGEEQEQQHASERETQPQNPPQPRRVCAACRRRKVGCDKKQPCQHCKKSGTECVYPTEGESAARQQVFADTQLWEQLHRLEPMFKTLADRMEQGFLFPSSSSGSSSTTLSQDPRPDPKNAHNPTPTPHAAPQSVGSASTSTGHRQGQHTSNPRIDSGRPATQQVPTPLGEQSPPQDTDSLTGPHSSAGVSGAPALCGEGVQGNAALAWSPYGTMTGKLVKDDGRRRFVSGTFWEALHTENDMDEAMETDDESDHEDEPPFSSGPESSHYAPIFNSCAQEADLYSLHPPHQHRLRAWQLFNANVHPVATILHIPSVEPMILEAIQNPQNLTPPLEALMFVVYFGAANSLPPDDCELQFGSEQSALLARFRRGADNAFARSRLMETDDILTLQTFVVYLVLLRSHDPNYSWNMTGLAVRLAQSLGMHRDGSTLNLSLFDAEMRRRLWWSICILDTPASEDYSCSPGLMELSSFTSRPPLNVNDSDLDPSMTEYPSEPKGMTDMSFTAVRCWASDTWRTMIDTRRTDPDTGKSFMSMTIAEKEAWVDKQREKVTNRFLGDKASREPLYCLTSAFISTIIGNLRLLVLNPLEPGVSLTKEQRSRVFRDAVDCMAHSYRLRTDPRVTQWAWLTRCYNEWHAFAIILSELCNQPLTKAADKAWRVVEQSAVLRWDLSIRHRRVHQWRSVMRSIEKARRRRRKELSRRQSSSSGQPASISSSSSSRRGPPLRERFRLPGMTRHCMSYSQNNQDHIGLLHSPGDHGQDVQASIYQADESMLPLMEAEELYNFNSEDAQLYFV</sequence>
<dbReference type="GO" id="GO:0005634">
    <property type="term" value="C:nucleus"/>
    <property type="evidence" value="ECO:0007669"/>
    <property type="project" value="UniProtKB-SubCell"/>
</dbReference>
<dbReference type="EMBL" id="JAGMUV010000010">
    <property type="protein sequence ID" value="KAH7142023.1"/>
    <property type="molecule type" value="Genomic_DNA"/>
</dbReference>
<keyword evidence="3" id="KW-0539">Nucleus</keyword>
<feature type="region of interest" description="Disordered" evidence="4">
    <location>
        <begin position="1"/>
        <end position="36"/>
    </location>
</feature>
<dbReference type="PANTHER" id="PTHR31001">
    <property type="entry name" value="UNCHARACTERIZED TRANSCRIPTIONAL REGULATORY PROTEIN"/>
    <property type="match status" value="1"/>
</dbReference>
<reference evidence="6" key="1">
    <citation type="journal article" date="2021" name="Nat. Commun.">
        <title>Genetic determinants of endophytism in the Arabidopsis root mycobiome.</title>
        <authorList>
            <person name="Mesny F."/>
            <person name="Miyauchi S."/>
            <person name="Thiergart T."/>
            <person name="Pickel B."/>
            <person name="Atanasova L."/>
            <person name="Karlsson M."/>
            <person name="Huettel B."/>
            <person name="Barry K.W."/>
            <person name="Haridas S."/>
            <person name="Chen C."/>
            <person name="Bauer D."/>
            <person name="Andreopoulos W."/>
            <person name="Pangilinan J."/>
            <person name="LaButti K."/>
            <person name="Riley R."/>
            <person name="Lipzen A."/>
            <person name="Clum A."/>
            <person name="Drula E."/>
            <person name="Henrissat B."/>
            <person name="Kohler A."/>
            <person name="Grigoriev I.V."/>
            <person name="Martin F.M."/>
            <person name="Hacquard S."/>
        </authorList>
    </citation>
    <scope>NUCLEOTIDE SEQUENCE</scope>
    <source>
        <strain evidence="6">MPI-CAGE-AT-0147</strain>
    </source>
</reference>
<feature type="region of interest" description="Disordered" evidence="4">
    <location>
        <begin position="252"/>
        <end position="279"/>
    </location>
</feature>
<dbReference type="GO" id="GO:0003677">
    <property type="term" value="F:DNA binding"/>
    <property type="evidence" value="ECO:0007669"/>
    <property type="project" value="InterPro"/>
</dbReference>
<dbReference type="Pfam" id="PF04082">
    <property type="entry name" value="Fungal_trans"/>
    <property type="match status" value="1"/>
</dbReference>
<feature type="compositionally biased region" description="Basic and acidic residues" evidence="4">
    <location>
        <begin position="17"/>
        <end position="26"/>
    </location>
</feature>
<dbReference type="AlphaFoldDB" id="A0A9P9ERQ6"/>
<feature type="compositionally biased region" description="Low complexity" evidence="4">
    <location>
        <begin position="712"/>
        <end position="732"/>
    </location>
</feature>